<evidence type="ECO:0000313" key="3">
    <source>
        <dbReference type="EMBL" id="QDE40663.1"/>
    </source>
</evidence>
<evidence type="ECO:0000256" key="1">
    <source>
        <dbReference type="SAM" id="Phobius"/>
    </source>
</evidence>
<sequence>MPAVDRKRVVIAFVVLCALYNLGEGIGGHVFHSLAIVGACLVAMLAAAWPLGRWLGFKGYDAYALEWRRSTFLLLSGGLVMALLLKYTAVCVGMALGVYTARPPETAAAAAMSFASSLPWALVVTFVPSMAEDLLTRGFLYRAMRVQWVSWVFVVVSAVFYMVNHVYRMSAGVGEWLMLFCFGLAYATAVVRAGTLWLAVGLHWGWNLANQLIDTVLPYDIALPAWSPILSAAAHVVMLGVLFAVPTNLEGDDLHADPA</sequence>
<evidence type="ECO:0000259" key="2">
    <source>
        <dbReference type="Pfam" id="PF02517"/>
    </source>
</evidence>
<gene>
    <name evidence="3" type="ORF">FIV34_16340</name>
</gene>
<keyword evidence="1" id="KW-0812">Transmembrane</keyword>
<dbReference type="RefSeq" id="WP_139984588.1">
    <property type="nucleotide sequence ID" value="NZ_CP041046.1"/>
</dbReference>
<feature type="transmembrane region" description="Helical" evidence="1">
    <location>
        <begin position="221"/>
        <end position="245"/>
    </location>
</feature>
<reference evidence="3 4" key="1">
    <citation type="submission" date="2019-06" db="EMBL/GenBank/DDBJ databases">
        <title>A complete genome sequence for Luteibacter pinisoli MAH-14.</title>
        <authorList>
            <person name="Baltrus D.A."/>
        </authorList>
    </citation>
    <scope>NUCLEOTIDE SEQUENCE [LARGE SCALE GENOMIC DNA]</scope>
    <source>
        <strain evidence="3 4">MAH-14</strain>
    </source>
</reference>
<dbReference type="GO" id="GO:0004175">
    <property type="term" value="F:endopeptidase activity"/>
    <property type="evidence" value="ECO:0007669"/>
    <property type="project" value="UniProtKB-ARBA"/>
</dbReference>
<dbReference type="GO" id="GO:0008237">
    <property type="term" value="F:metallopeptidase activity"/>
    <property type="evidence" value="ECO:0007669"/>
    <property type="project" value="UniProtKB-KW"/>
</dbReference>
<protein>
    <submittedName>
        <fullName evidence="3">CPBP family intramembrane metalloprotease</fullName>
    </submittedName>
</protein>
<dbReference type="AlphaFoldDB" id="A0A4Y5Z925"/>
<dbReference type="KEGG" id="lpy:FIV34_16340"/>
<dbReference type="OrthoDB" id="7564474at2"/>
<dbReference type="Pfam" id="PF02517">
    <property type="entry name" value="Rce1-like"/>
    <property type="match status" value="1"/>
</dbReference>
<keyword evidence="3" id="KW-0378">Hydrolase</keyword>
<accession>A0A4Y5Z925</accession>
<dbReference type="InterPro" id="IPR003675">
    <property type="entry name" value="Rce1/LyrA-like_dom"/>
</dbReference>
<feature type="transmembrane region" description="Helical" evidence="1">
    <location>
        <begin position="72"/>
        <end position="101"/>
    </location>
</feature>
<feature type="transmembrane region" description="Helical" evidence="1">
    <location>
        <begin position="33"/>
        <end position="51"/>
    </location>
</feature>
<dbReference type="GO" id="GO:0080120">
    <property type="term" value="P:CAAX-box protein maturation"/>
    <property type="evidence" value="ECO:0007669"/>
    <property type="project" value="UniProtKB-ARBA"/>
</dbReference>
<dbReference type="PANTHER" id="PTHR39430">
    <property type="entry name" value="MEMBRANE-ASSOCIATED PROTEASE-RELATED"/>
    <property type="match status" value="1"/>
</dbReference>
<feature type="transmembrane region" description="Helical" evidence="1">
    <location>
        <begin position="148"/>
        <end position="164"/>
    </location>
</feature>
<keyword evidence="3" id="KW-0482">Metalloprotease</keyword>
<keyword evidence="1" id="KW-0472">Membrane</keyword>
<dbReference type="Proteomes" id="UP000316093">
    <property type="component" value="Chromosome"/>
</dbReference>
<proteinExistence type="predicted"/>
<feature type="transmembrane region" description="Helical" evidence="1">
    <location>
        <begin position="107"/>
        <end position="127"/>
    </location>
</feature>
<keyword evidence="4" id="KW-1185">Reference proteome</keyword>
<dbReference type="GO" id="GO:0006508">
    <property type="term" value="P:proteolysis"/>
    <property type="evidence" value="ECO:0007669"/>
    <property type="project" value="UniProtKB-KW"/>
</dbReference>
<keyword evidence="1" id="KW-1133">Transmembrane helix</keyword>
<dbReference type="EMBL" id="CP041046">
    <property type="protein sequence ID" value="QDE40663.1"/>
    <property type="molecule type" value="Genomic_DNA"/>
</dbReference>
<keyword evidence="3" id="KW-0645">Protease</keyword>
<name>A0A4Y5Z925_9GAMM</name>
<feature type="domain" description="CAAX prenyl protease 2/Lysostaphin resistance protein A-like" evidence="2">
    <location>
        <begin position="116"/>
        <end position="208"/>
    </location>
</feature>
<evidence type="ECO:0000313" key="4">
    <source>
        <dbReference type="Proteomes" id="UP000316093"/>
    </source>
</evidence>
<feature type="transmembrane region" description="Helical" evidence="1">
    <location>
        <begin position="176"/>
        <end position="200"/>
    </location>
</feature>
<organism evidence="3 4">
    <name type="scientific">Luteibacter pinisoli</name>
    <dbReference type="NCBI Taxonomy" id="2589080"/>
    <lineage>
        <taxon>Bacteria</taxon>
        <taxon>Pseudomonadati</taxon>
        <taxon>Pseudomonadota</taxon>
        <taxon>Gammaproteobacteria</taxon>
        <taxon>Lysobacterales</taxon>
        <taxon>Rhodanobacteraceae</taxon>
        <taxon>Luteibacter</taxon>
    </lineage>
</organism>
<dbReference type="PANTHER" id="PTHR39430:SF1">
    <property type="entry name" value="PROTEASE"/>
    <property type="match status" value="1"/>
</dbReference>